<keyword evidence="1" id="KW-0472">Membrane</keyword>
<gene>
    <name evidence="2" type="ORF">PIB30_059925</name>
</gene>
<dbReference type="Proteomes" id="UP001341840">
    <property type="component" value="Unassembled WGS sequence"/>
</dbReference>
<accession>A0ABU6UKY2</accession>
<sequence>MLYCSQESSIAKIEVTALLFFVFFCAFFALFGGFFFGERCGSDLSRFFELCQCLKSSAFPEVIIFALVGQYMPVATQRK</sequence>
<comment type="caution">
    <text evidence="2">The sequence shown here is derived from an EMBL/GenBank/DDBJ whole genome shotgun (WGS) entry which is preliminary data.</text>
</comment>
<proteinExistence type="predicted"/>
<evidence type="ECO:0000313" key="2">
    <source>
        <dbReference type="EMBL" id="MED6161352.1"/>
    </source>
</evidence>
<evidence type="ECO:0000313" key="3">
    <source>
        <dbReference type="Proteomes" id="UP001341840"/>
    </source>
</evidence>
<feature type="transmembrane region" description="Helical" evidence="1">
    <location>
        <begin position="15"/>
        <end position="36"/>
    </location>
</feature>
<keyword evidence="1" id="KW-1133">Transmembrane helix</keyword>
<protein>
    <submittedName>
        <fullName evidence="2">Uncharacterized protein</fullName>
    </submittedName>
</protein>
<name>A0ABU6UKY2_9FABA</name>
<keyword evidence="3" id="KW-1185">Reference proteome</keyword>
<organism evidence="2 3">
    <name type="scientific">Stylosanthes scabra</name>
    <dbReference type="NCBI Taxonomy" id="79078"/>
    <lineage>
        <taxon>Eukaryota</taxon>
        <taxon>Viridiplantae</taxon>
        <taxon>Streptophyta</taxon>
        <taxon>Embryophyta</taxon>
        <taxon>Tracheophyta</taxon>
        <taxon>Spermatophyta</taxon>
        <taxon>Magnoliopsida</taxon>
        <taxon>eudicotyledons</taxon>
        <taxon>Gunneridae</taxon>
        <taxon>Pentapetalae</taxon>
        <taxon>rosids</taxon>
        <taxon>fabids</taxon>
        <taxon>Fabales</taxon>
        <taxon>Fabaceae</taxon>
        <taxon>Papilionoideae</taxon>
        <taxon>50 kb inversion clade</taxon>
        <taxon>dalbergioids sensu lato</taxon>
        <taxon>Dalbergieae</taxon>
        <taxon>Pterocarpus clade</taxon>
        <taxon>Stylosanthes</taxon>
    </lineage>
</organism>
<evidence type="ECO:0000256" key="1">
    <source>
        <dbReference type="SAM" id="Phobius"/>
    </source>
</evidence>
<dbReference type="EMBL" id="JASCZI010121351">
    <property type="protein sequence ID" value="MED6161352.1"/>
    <property type="molecule type" value="Genomic_DNA"/>
</dbReference>
<reference evidence="2 3" key="1">
    <citation type="journal article" date="2023" name="Plants (Basel)">
        <title>Bridging the Gap: Combining Genomics and Transcriptomics Approaches to Understand Stylosanthes scabra, an Orphan Legume from the Brazilian Caatinga.</title>
        <authorList>
            <person name="Ferreira-Neto J.R.C."/>
            <person name="da Silva M.D."/>
            <person name="Binneck E."/>
            <person name="de Melo N.F."/>
            <person name="da Silva R.H."/>
            <person name="de Melo A.L.T.M."/>
            <person name="Pandolfi V."/>
            <person name="Bustamante F.O."/>
            <person name="Brasileiro-Vidal A.C."/>
            <person name="Benko-Iseppon A.M."/>
        </authorList>
    </citation>
    <scope>NUCLEOTIDE SEQUENCE [LARGE SCALE GENOMIC DNA]</scope>
    <source>
        <tissue evidence="2">Leaves</tissue>
    </source>
</reference>
<keyword evidence="1" id="KW-0812">Transmembrane</keyword>